<dbReference type="InterPro" id="IPR043504">
    <property type="entry name" value="Peptidase_S1_PA_chymotrypsin"/>
</dbReference>
<dbReference type="eggNOG" id="KOG3627">
    <property type="taxonomic scope" value="Eukaryota"/>
</dbReference>
<evidence type="ECO:0000256" key="5">
    <source>
        <dbReference type="ARBA" id="ARBA00023145"/>
    </source>
</evidence>
<dbReference type="GO" id="GO:0004252">
    <property type="term" value="F:serine-type endopeptidase activity"/>
    <property type="evidence" value="ECO:0007669"/>
    <property type="project" value="InterPro"/>
</dbReference>
<dbReference type="EMBL" id="KB580108">
    <property type="protein sequence ID" value="EMP26404.1"/>
    <property type="molecule type" value="Genomic_DNA"/>
</dbReference>
<dbReference type="PROSITE" id="PS50240">
    <property type="entry name" value="TRYPSIN_DOM"/>
    <property type="match status" value="1"/>
</dbReference>
<keyword evidence="3 7" id="KW-0378">Hydrolase</keyword>
<evidence type="ECO:0000313" key="11">
    <source>
        <dbReference type="Proteomes" id="UP000031443"/>
    </source>
</evidence>
<dbReference type="AlphaFoldDB" id="M7APB9"/>
<dbReference type="InterPro" id="IPR018114">
    <property type="entry name" value="TRYPSIN_HIS"/>
</dbReference>
<name>M7APB9_CHEMY</name>
<dbReference type="PANTHER" id="PTHR24271">
    <property type="entry name" value="KALLIKREIN-RELATED"/>
    <property type="match status" value="1"/>
</dbReference>
<evidence type="ECO:0000256" key="6">
    <source>
        <dbReference type="ARBA" id="ARBA00023157"/>
    </source>
</evidence>
<dbReference type="STRING" id="8469.M7APB9"/>
<evidence type="ECO:0000256" key="7">
    <source>
        <dbReference type="RuleBase" id="RU363034"/>
    </source>
</evidence>
<keyword evidence="6" id="KW-1015">Disulfide bond</keyword>
<dbReference type="InterPro" id="IPR001314">
    <property type="entry name" value="Peptidase_S1A"/>
</dbReference>
<feature type="chain" id="PRO_5004079427" evidence="8">
    <location>
        <begin position="26"/>
        <end position="412"/>
    </location>
</feature>
<dbReference type="Pfam" id="PF00089">
    <property type="entry name" value="Trypsin"/>
    <property type="match status" value="2"/>
</dbReference>
<dbReference type="GO" id="GO:0006508">
    <property type="term" value="P:proteolysis"/>
    <property type="evidence" value="ECO:0007669"/>
    <property type="project" value="UniProtKB-KW"/>
</dbReference>
<evidence type="ECO:0000259" key="9">
    <source>
        <dbReference type="PROSITE" id="PS50240"/>
    </source>
</evidence>
<feature type="domain" description="Peptidase S1" evidence="9">
    <location>
        <begin position="28"/>
        <end position="409"/>
    </location>
</feature>
<evidence type="ECO:0000256" key="2">
    <source>
        <dbReference type="ARBA" id="ARBA00022729"/>
    </source>
</evidence>
<dbReference type="InterPro" id="IPR033116">
    <property type="entry name" value="TRYPSIN_SER"/>
</dbReference>
<gene>
    <name evidence="10" type="ORF">UY3_16502</name>
</gene>
<evidence type="ECO:0000313" key="10">
    <source>
        <dbReference type="EMBL" id="EMP26404.1"/>
    </source>
</evidence>
<evidence type="ECO:0000256" key="3">
    <source>
        <dbReference type="ARBA" id="ARBA00022801"/>
    </source>
</evidence>
<dbReference type="PROSITE" id="PS00135">
    <property type="entry name" value="TRYPSIN_SER"/>
    <property type="match status" value="1"/>
</dbReference>
<evidence type="ECO:0000256" key="8">
    <source>
        <dbReference type="SAM" id="SignalP"/>
    </source>
</evidence>
<evidence type="ECO:0000256" key="4">
    <source>
        <dbReference type="ARBA" id="ARBA00022825"/>
    </source>
</evidence>
<accession>M7APB9</accession>
<protein>
    <submittedName>
        <fullName evidence="10">Duodenase-1</fullName>
    </submittedName>
</protein>
<keyword evidence="1 7" id="KW-0645">Protease</keyword>
<keyword evidence="4 7" id="KW-0720">Serine protease</keyword>
<dbReference type="SMART" id="SM00020">
    <property type="entry name" value="Tryp_SPc"/>
    <property type="match status" value="2"/>
</dbReference>
<evidence type="ECO:0000256" key="1">
    <source>
        <dbReference type="ARBA" id="ARBA00022670"/>
    </source>
</evidence>
<dbReference type="PRINTS" id="PR00722">
    <property type="entry name" value="CHYMOTRYPSIN"/>
</dbReference>
<keyword evidence="5" id="KW-0865">Zymogen</keyword>
<dbReference type="PANTHER" id="PTHR24271:SF81">
    <property type="entry name" value="GRANZYME B"/>
    <property type="match status" value="1"/>
</dbReference>
<proteinExistence type="predicted"/>
<dbReference type="Gene3D" id="2.40.10.10">
    <property type="entry name" value="Trypsin-like serine proteases"/>
    <property type="match status" value="4"/>
</dbReference>
<dbReference type="InterPro" id="IPR009003">
    <property type="entry name" value="Peptidase_S1_PA"/>
</dbReference>
<sequence>MALMMQLLILVLLPMAFLLLPGAEAGEIVGGWEAQPHSRPYMACLDIRRGDKRSHCGGFLVSENFVLTAAHCQGDKITVCLGAHNIKQREPSQQKLSVRLRIPHPQYNRETHNNDIMLLQLEHKAKLNEQVGLIPLPPAHQGVQPGTVCSVAGWGRTSAHNKELPHKLREVYLKVLDDQTCLKYPDRVIGGQEAPLSSRPYMAYVQIGSMGSCGGFLIQEDVVVTAAHCNCNLGNIFVYLGVQDFMKPGQSWQRIRARRWIQHPDFSNENFDNDIMLLKLWRSAELTEWVMPIPLPEADHHVSPGSECSVAGWGRTGVNTPSDRLQEAEQEVVSDSVCGEWYQHYDPTTMLCAGSPHAKKSAFQGDSGGPLVCNGVVQGIVSNGDPDGRPPSIYTRISKFIPWINETLQKLS</sequence>
<keyword evidence="2 8" id="KW-0732">Signal</keyword>
<feature type="signal peptide" evidence="8">
    <location>
        <begin position="1"/>
        <end position="25"/>
    </location>
</feature>
<dbReference type="PROSITE" id="PS00134">
    <property type="entry name" value="TRYPSIN_HIS"/>
    <property type="match status" value="2"/>
</dbReference>
<dbReference type="Proteomes" id="UP000031443">
    <property type="component" value="Unassembled WGS sequence"/>
</dbReference>
<organism evidence="10 11">
    <name type="scientific">Chelonia mydas</name>
    <name type="common">Green sea-turtle</name>
    <name type="synonym">Chelonia agassizi</name>
    <dbReference type="NCBI Taxonomy" id="8469"/>
    <lineage>
        <taxon>Eukaryota</taxon>
        <taxon>Metazoa</taxon>
        <taxon>Chordata</taxon>
        <taxon>Craniata</taxon>
        <taxon>Vertebrata</taxon>
        <taxon>Euteleostomi</taxon>
        <taxon>Archelosauria</taxon>
        <taxon>Testudinata</taxon>
        <taxon>Testudines</taxon>
        <taxon>Cryptodira</taxon>
        <taxon>Durocryptodira</taxon>
        <taxon>Americhelydia</taxon>
        <taxon>Chelonioidea</taxon>
        <taxon>Cheloniidae</taxon>
        <taxon>Chelonia</taxon>
    </lineage>
</organism>
<keyword evidence="11" id="KW-1185">Reference proteome</keyword>
<dbReference type="InterPro" id="IPR001254">
    <property type="entry name" value="Trypsin_dom"/>
</dbReference>
<dbReference type="CDD" id="cd00190">
    <property type="entry name" value="Tryp_SPc"/>
    <property type="match status" value="1"/>
</dbReference>
<reference evidence="11" key="1">
    <citation type="journal article" date="2013" name="Nat. Genet.">
        <title>The draft genomes of soft-shell turtle and green sea turtle yield insights into the development and evolution of the turtle-specific body plan.</title>
        <authorList>
            <person name="Wang Z."/>
            <person name="Pascual-Anaya J."/>
            <person name="Zadissa A."/>
            <person name="Li W."/>
            <person name="Niimura Y."/>
            <person name="Huang Z."/>
            <person name="Li C."/>
            <person name="White S."/>
            <person name="Xiong Z."/>
            <person name="Fang D."/>
            <person name="Wang B."/>
            <person name="Ming Y."/>
            <person name="Chen Y."/>
            <person name="Zheng Y."/>
            <person name="Kuraku S."/>
            <person name="Pignatelli M."/>
            <person name="Herrero J."/>
            <person name="Beal K."/>
            <person name="Nozawa M."/>
            <person name="Li Q."/>
            <person name="Wang J."/>
            <person name="Zhang H."/>
            <person name="Yu L."/>
            <person name="Shigenobu S."/>
            <person name="Wang J."/>
            <person name="Liu J."/>
            <person name="Flicek P."/>
            <person name="Searle S."/>
            <person name="Wang J."/>
            <person name="Kuratani S."/>
            <person name="Yin Y."/>
            <person name="Aken B."/>
            <person name="Zhang G."/>
            <person name="Irie N."/>
        </authorList>
    </citation>
    <scope>NUCLEOTIDE SEQUENCE [LARGE SCALE GENOMIC DNA]</scope>
</reference>
<dbReference type="SUPFAM" id="SSF50494">
    <property type="entry name" value="Trypsin-like serine proteases"/>
    <property type="match status" value="2"/>
</dbReference>
<dbReference type="FunFam" id="2.40.10.10:FF:000014">
    <property type="entry name" value="Complement factor D"/>
    <property type="match status" value="1"/>
</dbReference>
<dbReference type="FunFam" id="2.40.10.10:FF:000005">
    <property type="entry name" value="Serine protease 37"/>
    <property type="match status" value="2"/>
</dbReference>